<organism evidence="1">
    <name type="scientific">Paramoeba aestuarina</name>
    <dbReference type="NCBI Taxonomy" id="180227"/>
    <lineage>
        <taxon>Eukaryota</taxon>
        <taxon>Amoebozoa</taxon>
        <taxon>Discosea</taxon>
        <taxon>Flabellinia</taxon>
        <taxon>Dactylopodida</taxon>
        <taxon>Paramoebidae</taxon>
        <taxon>Paramoeba</taxon>
    </lineage>
</organism>
<dbReference type="AlphaFoldDB" id="A0A7S4KXS7"/>
<reference evidence="1" key="1">
    <citation type="submission" date="2021-01" db="EMBL/GenBank/DDBJ databases">
        <authorList>
            <person name="Corre E."/>
            <person name="Pelletier E."/>
            <person name="Niang G."/>
            <person name="Scheremetjew M."/>
            <person name="Finn R."/>
            <person name="Kale V."/>
            <person name="Holt S."/>
            <person name="Cochrane G."/>
            <person name="Meng A."/>
            <person name="Brown T."/>
            <person name="Cohen L."/>
        </authorList>
    </citation>
    <scope>NUCLEOTIDE SEQUENCE</scope>
    <source>
        <strain evidence="1">SoJaBio B1-5/56/2</strain>
    </source>
</reference>
<name>A0A7S4KXS7_9EUKA</name>
<gene>
    <name evidence="1" type="ORF">NAES01612_LOCUS12867</name>
</gene>
<sequence length="102" mass="11622">MRNGRVYRMGESKSGREHGYAVEQLFIRLYIVGCVAEWIFQPKDPNFFAAGEGLIICPRPSSLREKVQLVKNLKPDDPLWSQRIAVKAMLIGGRSYSSCMEE</sequence>
<evidence type="ECO:0000313" key="1">
    <source>
        <dbReference type="EMBL" id="CAE2308755.1"/>
    </source>
</evidence>
<accession>A0A7S4KXS7</accession>
<dbReference type="EMBL" id="HBKR01019659">
    <property type="protein sequence ID" value="CAE2308755.1"/>
    <property type="molecule type" value="Transcribed_RNA"/>
</dbReference>
<proteinExistence type="predicted"/>
<protein>
    <submittedName>
        <fullName evidence="1">Uncharacterized protein</fullName>
    </submittedName>
</protein>